<dbReference type="AlphaFoldDB" id="A0A5J4G1N1"/>
<dbReference type="Pfam" id="PF01625">
    <property type="entry name" value="PMSR"/>
    <property type="match status" value="1"/>
</dbReference>
<organism evidence="6 7">
    <name type="scientific">Patiriisocius marinistellae</name>
    <dbReference type="NCBI Taxonomy" id="2494560"/>
    <lineage>
        <taxon>Bacteria</taxon>
        <taxon>Pseudomonadati</taxon>
        <taxon>Bacteroidota</taxon>
        <taxon>Flavobacteriia</taxon>
        <taxon>Flavobacteriales</taxon>
        <taxon>Flavobacteriaceae</taxon>
        <taxon>Patiriisocius</taxon>
    </lineage>
</organism>
<evidence type="ECO:0000256" key="4">
    <source>
        <dbReference type="ARBA" id="ARBA00048782"/>
    </source>
</evidence>
<protein>
    <recommendedName>
        <fullName evidence="1">peptide-methionine (S)-S-oxide reductase</fullName>
        <ecNumber evidence="1">1.8.4.11</ecNumber>
    </recommendedName>
</protein>
<dbReference type="InterPro" id="IPR002569">
    <property type="entry name" value="Met_Sox_Rdtase_MsrA_dom"/>
</dbReference>
<gene>
    <name evidence="6" type="primary">msrA</name>
    <name evidence="6" type="ORF">ULMS_18830</name>
</gene>
<dbReference type="GO" id="GO:0008113">
    <property type="term" value="F:peptide-methionine (S)-S-oxide reductase activity"/>
    <property type="evidence" value="ECO:0007669"/>
    <property type="project" value="UniProtKB-EC"/>
</dbReference>
<dbReference type="EC" id="1.8.4.11" evidence="1"/>
<comment type="caution">
    <text evidence="6">The sequence shown here is derived from an EMBL/GenBank/DDBJ whole genome shotgun (WGS) entry which is preliminary data.</text>
</comment>
<evidence type="ECO:0000256" key="2">
    <source>
        <dbReference type="ARBA" id="ARBA00023002"/>
    </source>
</evidence>
<evidence type="ECO:0000256" key="1">
    <source>
        <dbReference type="ARBA" id="ARBA00012502"/>
    </source>
</evidence>
<dbReference type="PANTHER" id="PTHR43774:SF1">
    <property type="entry name" value="PEPTIDE METHIONINE SULFOXIDE REDUCTASE MSRA 2"/>
    <property type="match status" value="1"/>
</dbReference>
<evidence type="ECO:0000259" key="5">
    <source>
        <dbReference type="Pfam" id="PF01625"/>
    </source>
</evidence>
<dbReference type="EMBL" id="BKCF01000003">
    <property type="protein sequence ID" value="GEQ86375.1"/>
    <property type="molecule type" value="Genomic_DNA"/>
</dbReference>
<accession>A0A5J4G1N1</accession>
<evidence type="ECO:0000313" key="7">
    <source>
        <dbReference type="Proteomes" id="UP000326994"/>
    </source>
</evidence>
<name>A0A5J4G1N1_9FLAO</name>
<reference evidence="6 7" key="1">
    <citation type="submission" date="2019-08" db="EMBL/GenBank/DDBJ databases">
        <title>Ulvibacter marinistellae sp. nov., isolated from a starfish, Patiria pectinifera.</title>
        <authorList>
            <person name="Kawano K."/>
            <person name="Ushijima N."/>
            <person name="Kihara M."/>
            <person name="Itoh H."/>
        </authorList>
    </citation>
    <scope>NUCLEOTIDE SEQUENCE [LARGE SCALE GENOMIC DNA]</scope>
    <source>
        <strain evidence="6 7">KK4</strain>
    </source>
</reference>
<feature type="domain" description="Peptide methionine sulphoxide reductase MsrA" evidence="5">
    <location>
        <begin position="14"/>
        <end position="149"/>
    </location>
</feature>
<evidence type="ECO:0000256" key="3">
    <source>
        <dbReference type="ARBA" id="ARBA00047806"/>
    </source>
</evidence>
<sequence>MVMQEFKLNNNKEKITLGGGCHCCTEAVFQSLKGVTNVLQGYALLKAPNKFSEAVIVEFDNSIITLQDLIEIHLYTHKSTSQHSMRENYVSAVYVFSEIQQMQAINAIQKFQKHFSKTIITEVLKFKDFKASREDIQNYYLKNPSKPFCERYIHPKLQLLNEKFKYHTKENFI</sequence>
<keyword evidence="7" id="KW-1185">Reference proteome</keyword>
<dbReference type="Proteomes" id="UP000326994">
    <property type="component" value="Unassembled WGS sequence"/>
</dbReference>
<dbReference type="PANTHER" id="PTHR43774">
    <property type="entry name" value="PEPTIDE METHIONINE SULFOXIDE REDUCTASE"/>
    <property type="match status" value="1"/>
</dbReference>
<comment type="catalytic activity">
    <reaction evidence="3">
        <text>L-methionyl-[protein] + [thioredoxin]-disulfide + H2O = L-methionyl-(S)-S-oxide-[protein] + [thioredoxin]-dithiol</text>
        <dbReference type="Rhea" id="RHEA:14217"/>
        <dbReference type="Rhea" id="RHEA-COMP:10698"/>
        <dbReference type="Rhea" id="RHEA-COMP:10700"/>
        <dbReference type="Rhea" id="RHEA-COMP:12313"/>
        <dbReference type="Rhea" id="RHEA-COMP:12315"/>
        <dbReference type="ChEBI" id="CHEBI:15377"/>
        <dbReference type="ChEBI" id="CHEBI:16044"/>
        <dbReference type="ChEBI" id="CHEBI:29950"/>
        <dbReference type="ChEBI" id="CHEBI:44120"/>
        <dbReference type="ChEBI" id="CHEBI:50058"/>
        <dbReference type="EC" id="1.8.4.11"/>
    </reaction>
</comment>
<evidence type="ECO:0000313" key="6">
    <source>
        <dbReference type="EMBL" id="GEQ86375.1"/>
    </source>
</evidence>
<comment type="catalytic activity">
    <reaction evidence="4">
        <text>[thioredoxin]-disulfide + L-methionine + H2O = L-methionine (S)-S-oxide + [thioredoxin]-dithiol</text>
        <dbReference type="Rhea" id="RHEA:19993"/>
        <dbReference type="Rhea" id="RHEA-COMP:10698"/>
        <dbReference type="Rhea" id="RHEA-COMP:10700"/>
        <dbReference type="ChEBI" id="CHEBI:15377"/>
        <dbReference type="ChEBI" id="CHEBI:29950"/>
        <dbReference type="ChEBI" id="CHEBI:50058"/>
        <dbReference type="ChEBI" id="CHEBI:57844"/>
        <dbReference type="ChEBI" id="CHEBI:58772"/>
        <dbReference type="EC" id="1.8.4.11"/>
    </reaction>
</comment>
<dbReference type="InterPro" id="IPR036509">
    <property type="entry name" value="Met_Sox_Rdtase_MsrA_sf"/>
</dbReference>
<keyword evidence="2" id="KW-0560">Oxidoreductase</keyword>
<dbReference type="SUPFAM" id="SSF55068">
    <property type="entry name" value="Peptide methionine sulfoxide reductase"/>
    <property type="match status" value="1"/>
</dbReference>
<dbReference type="Gene3D" id="3.30.1060.10">
    <property type="entry name" value="Peptide methionine sulphoxide reductase MsrA"/>
    <property type="match status" value="1"/>
</dbReference>
<proteinExistence type="predicted"/>